<gene>
    <name evidence="2" type="ORF">KBTEX_03442</name>
</gene>
<dbReference type="AlphaFoldDB" id="A0A5B8RJN8"/>
<proteinExistence type="predicted"/>
<feature type="region of interest" description="Disordered" evidence="1">
    <location>
        <begin position="1"/>
        <end position="26"/>
    </location>
</feature>
<sequence length="90" mass="9290">MDGPAGDRLEGQWLHERPRPGGENDADVAARLAQAPYQVGGLIGRDPAGDPEQDAAAGELRHGVIRANGHRLPACPGYGKHPPVPCGPAG</sequence>
<organism evidence="2">
    <name type="scientific">uncultured organism</name>
    <dbReference type="NCBI Taxonomy" id="155900"/>
    <lineage>
        <taxon>unclassified sequences</taxon>
        <taxon>environmental samples</taxon>
    </lineage>
</organism>
<dbReference type="EMBL" id="MN079202">
    <property type="protein sequence ID" value="QEA07097.1"/>
    <property type="molecule type" value="Genomic_DNA"/>
</dbReference>
<evidence type="ECO:0000256" key="1">
    <source>
        <dbReference type="SAM" id="MobiDB-lite"/>
    </source>
</evidence>
<feature type="compositionally biased region" description="Basic and acidic residues" evidence="1">
    <location>
        <begin position="1"/>
        <end position="22"/>
    </location>
</feature>
<accession>A0A5B8RJN8</accession>
<evidence type="ECO:0000313" key="2">
    <source>
        <dbReference type="EMBL" id="QEA07097.1"/>
    </source>
</evidence>
<protein>
    <submittedName>
        <fullName evidence="2">Uncharacterized protein</fullName>
    </submittedName>
</protein>
<reference evidence="2" key="1">
    <citation type="submission" date="2019-06" db="EMBL/GenBank/DDBJ databases">
        <authorList>
            <person name="Murdoch R.W."/>
            <person name="Fathepure B."/>
        </authorList>
    </citation>
    <scope>NUCLEOTIDE SEQUENCE</scope>
</reference>
<name>A0A5B8RJN8_9ZZZZ</name>